<evidence type="ECO:0000256" key="1">
    <source>
        <dbReference type="SAM" id="MobiDB-lite"/>
    </source>
</evidence>
<dbReference type="AlphaFoldDB" id="W9XUB3"/>
<dbReference type="InterPro" id="IPR024071">
    <property type="entry name" value="S-Me-THD_C_sf"/>
</dbReference>
<dbReference type="Gene3D" id="3.40.1610.10">
    <property type="entry name" value="CV3147-like domain"/>
    <property type="match status" value="1"/>
</dbReference>
<dbReference type="Pfam" id="PF05378">
    <property type="entry name" value="Hydant_A_N"/>
    <property type="match status" value="1"/>
</dbReference>
<evidence type="ECO:0000259" key="4">
    <source>
        <dbReference type="Pfam" id="PF06032"/>
    </source>
</evidence>
<feature type="domain" description="Hydantoinase/oxoprolinase N-terminal" evidence="3">
    <location>
        <begin position="14"/>
        <end position="195"/>
    </location>
</feature>
<evidence type="ECO:0000259" key="3">
    <source>
        <dbReference type="Pfam" id="PF05378"/>
    </source>
</evidence>
<name>W9XUB3_9EURO</name>
<evidence type="ECO:0000313" key="6">
    <source>
        <dbReference type="EMBL" id="EXJ80596.1"/>
    </source>
</evidence>
<dbReference type="RefSeq" id="XP_007735184.1">
    <property type="nucleotide sequence ID" value="XM_007736994.1"/>
</dbReference>
<dbReference type="Gene3D" id="2.40.390.10">
    <property type="entry name" value="CV3147-like"/>
    <property type="match status" value="1"/>
</dbReference>
<dbReference type="FunFam" id="3.40.1610.10:FF:000001">
    <property type="entry name" value="Hydantoinase, putative"/>
    <property type="match status" value="1"/>
</dbReference>
<dbReference type="InterPro" id="IPR010318">
    <property type="entry name" value="S-Me-THD_N"/>
</dbReference>
<dbReference type="Gene3D" id="3.30.420.40">
    <property type="match status" value="1"/>
</dbReference>
<dbReference type="Pfam" id="PF01968">
    <property type="entry name" value="Hydantoinase_A"/>
    <property type="match status" value="1"/>
</dbReference>
<dbReference type="InterPro" id="IPR027479">
    <property type="entry name" value="S-Me-THD_N_sf"/>
</dbReference>
<dbReference type="OrthoDB" id="5404895at2759"/>
<dbReference type="InterPro" id="IPR002821">
    <property type="entry name" value="Hydantoinase_A"/>
</dbReference>
<proteinExistence type="predicted"/>
<dbReference type="Pfam" id="PF20906">
    <property type="entry name" value="S-Me-THD_C"/>
    <property type="match status" value="1"/>
</dbReference>
<dbReference type="PANTHER" id="PTHR11365">
    <property type="entry name" value="5-OXOPROLINASE RELATED"/>
    <property type="match status" value="1"/>
</dbReference>
<dbReference type="Proteomes" id="UP000019478">
    <property type="component" value="Unassembled WGS sequence"/>
</dbReference>
<feature type="domain" description="S-Me-THD N-terminal" evidence="4">
    <location>
        <begin position="615"/>
        <end position="773"/>
    </location>
</feature>
<accession>W9XUB3</accession>
<dbReference type="PANTHER" id="PTHR11365:SF10">
    <property type="entry name" value="HYDANTOINASE_OXOPROLINASE"/>
    <property type="match status" value="1"/>
</dbReference>
<keyword evidence="7" id="KW-1185">Reference proteome</keyword>
<comment type="caution">
    <text evidence="6">The sequence shown here is derived from an EMBL/GenBank/DDBJ whole genome shotgun (WGS) entry which is preliminary data.</text>
</comment>
<gene>
    <name evidence="6" type="ORF">A1O3_06878</name>
</gene>
<feature type="region of interest" description="Disordered" evidence="1">
    <location>
        <begin position="553"/>
        <end position="576"/>
    </location>
</feature>
<evidence type="ECO:0000313" key="7">
    <source>
        <dbReference type="Proteomes" id="UP000019478"/>
    </source>
</evidence>
<evidence type="ECO:0008006" key="8">
    <source>
        <dbReference type="Google" id="ProtNLM"/>
    </source>
</evidence>
<feature type="domain" description="S-Me-THD-like C-terminal" evidence="5">
    <location>
        <begin position="777"/>
        <end position="997"/>
    </location>
</feature>
<sequence length="1011" mass="108650">MVSQAVAGSARPYRIGVDVGGTNTDAVILDLGQAESSTLGVIATHKAPTSQPNVTDGIETAVRSVLQQSKISVDDVACLIIGTTHFINAVVENDIRRLSKVAVIRLSRSFTRDVPPFADFPPALKESLHGYYGWVDGGLHIDGAQESPINEDQVREQCRLIKAKGIDSIVVSGVYSPIDRHFHQEASVRDIIQRELPDVDVVCSSDVSQIGFLERENASILNASILKFARHTIRGFKLAMKRLNLHCGLYLTQNDGSLIDAEAATRLPIRTFSSGPTNSMRGAAYLGKLELKLAKETGVSTLVLDVGGTTSDIGVLLPSGFPRQSSAYSTVAGVRVNFGMPHVTSIGLGGGSLIHETEERLAIGPTSVGNDLTTQALVFGGSVLTTTDVAVAAVGEDIGDGELVKHLDPRLIQKSLARIKAMVESAVDDMKTSPDPIPLLLVGGGSIIVPDGIRGVSQIIRPRLHSVANAIGAATSKVSGALDSIESTAEQSTAQIVEHAKKRAIEAAISAGAEAGTISIAEVDVIPLQYVANQVRVLVRAVGDLSHNHINLEDTIHDDDTEEEEEGRSETGNQTKSLDLHVDGEQQAFDIDAYRPQVSKNLTTGIHEWIVSERDLAWIADGCYILGCGGGGSPYSEFLRLRAQLRDGHVARIIDAASLPSDARIYWGGYLGSPQVFGERLTGPENRQATEELQKYLGDDHFDAFMTIEIGGACGLLSMLVGSSKNFSVPTIDADWMGRAYPMIWQTTLCVHAPGNLVPCAIASGDGKTLVMTQTTDDEIVDRALRAVSSEMGSLVGLAMKPTTRDHILSYGVRNTLSLAWRIGRCVARAEINNTMVTVADDIIREVGGPESARVLFRGKIVAVERRLHKAHSYGEIVIQQLPAEEEEETGGIGNSRQKRSQALASGGQIRIPFKNENIYAKHEAEDGSEKYLAMVPDLISVLDSRSGRAVGVPEYRYGLLVTVLGITGSTRWTDTPRGLALGGPKAFGYDLEYKPLGVYKEPKSVILEYR</sequence>
<dbReference type="Pfam" id="PF06032">
    <property type="entry name" value="S-Me-THD_N"/>
    <property type="match status" value="1"/>
</dbReference>
<dbReference type="EMBL" id="AMGY01000006">
    <property type="protein sequence ID" value="EXJ80596.1"/>
    <property type="molecule type" value="Genomic_DNA"/>
</dbReference>
<dbReference type="GO" id="GO:0016787">
    <property type="term" value="F:hydrolase activity"/>
    <property type="evidence" value="ECO:0007669"/>
    <property type="project" value="InterPro"/>
</dbReference>
<dbReference type="InterPro" id="IPR008040">
    <property type="entry name" value="Hydant_A_N"/>
</dbReference>
<organism evidence="6 7">
    <name type="scientific">Capronia epimyces CBS 606.96</name>
    <dbReference type="NCBI Taxonomy" id="1182542"/>
    <lineage>
        <taxon>Eukaryota</taxon>
        <taxon>Fungi</taxon>
        <taxon>Dikarya</taxon>
        <taxon>Ascomycota</taxon>
        <taxon>Pezizomycotina</taxon>
        <taxon>Eurotiomycetes</taxon>
        <taxon>Chaetothyriomycetidae</taxon>
        <taxon>Chaetothyriales</taxon>
        <taxon>Herpotrichiellaceae</taxon>
        <taxon>Capronia</taxon>
    </lineage>
</organism>
<dbReference type="InterPro" id="IPR043129">
    <property type="entry name" value="ATPase_NBD"/>
</dbReference>
<dbReference type="InterPro" id="IPR048350">
    <property type="entry name" value="S-Me-THD-like_C"/>
</dbReference>
<dbReference type="GeneID" id="19170984"/>
<feature type="compositionally biased region" description="Acidic residues" evidence="1">
    <location>
        <begin position="556"/>
        <end position="567"/>
    </location>
</feature>
<evidence type="ECO:0000259" key="2">
    <source>
        <dbReference type="Pfam" id="PF01968"/>
    </source>
</evidence>
<reference evidence="6 7" key="1">
    <citation type="submission" date="2013-03" db="EMBL/GenBank/DDBJ databases">
        <title>The Genome Sequence of Capronia epimyces CBS 606.96.</title>
        <authorList>
            <consortium name="The Broad Institute Genomics Platform"/>
            <person name="Cuomo C."/>
            <person name="de Hoog S."/>
            <person name="Gorbushina A."/>
            <person name="Walker B."/>
            <person name="Young S.K."/>
            <person name="Zeng Q."/>
            <person name="Gargeya S."/>
            <person name="Fitzgerald M."/>
            <person name="Haas B."/>
            <person name="Abouelleil A."/>
            <person name="Allen A.W."/>
            <person name="Alvarado L."/>
            <person name="Arachchi H.M."/>
            <person name="Berlin A.M."/>
            <person name="Chapman S.B."/>
            <person name="Gainer-Dewar J."/>
            <person name="Goldberg J."/>
            <person name="Griggs A."/>
            <person name="Gujja S."/>
            <person name="Hansen M."/>
            <person name="Howarth C."/>
            <person name="Imamovic A."/>
            <person name="Ireland A."/>
            <person name="Larimer J."/>
            <person name="McCowan C."/>
            <person name="Murphy C."/>
            <person name="Pearson M."/>
            <person name="Poon T.W."/>
            <person name="Priest M."/>
            <person name="Roberts A."/>
            <person name="Saif S."/>
            <person name="Shea T."/>
            <person name="Sisk P."/>
            <person name="Sykes S."/>
            <person name="Wortman J."/>
            <person name="Nusbaum C."/>
            <person name="Birren B."/>
        </authorList>
    </citation>
    <scope>NUCLEOTIDE SEQUENCE [LARGE SCALE GENOMIC DNA]</scope>
    <source>
        <strain evidence="6 7">CBS 606.96</strain>
    </source>
</reference>
<protein>
    <recommendedName>
        <fullName evidence="8">Hydantoinase/oxoprolinase</fullName>
    </recommendedName>
</protein>
<dbReference type="SUPFAM" id="SSF53067">
    <property type="entry name" value="Actin-like ATPase domain"/>
    <property type="match status" value="2"/>
</dbReference>
<dbReference type="InterPro" id="IPR045079">
    <property type="entry name" value="Oxoprolinase-like"/>
</dbReference>
<dbReference type="SUPFAM" id="SSF160991">
    <property type="entry name" value="CV3147-like"/>
    <property type="match status" value="1"/>
</dbReference>
<feature type="domain" description="Hydantoinase A/oxoprolinase" evidence="2">
    <location>
        <begin position="215"/>
        <end position="391"/>
    </location>
</feature>
<dbReference type="eggNOG" id="ENOG502QQBE">
    <property type="taxonomic scope" value="Eukaryota"/>
</dbReference>
<dbReference type="HOGENOM" id="CLU_007154_0_0_1"/>
<dbReference type="STRING" id="1182542.W9XUB3"/>
<evidence type="ECO:0000259" key="5">
    <source>
        <dbReference type="Pfam" id="PF20906"/>
    </source>
</evidence>